<proteinExistence type="predicted"/>
<dbReference type="EMBL" id="AVOT02008006">
    <property type="protein sequence ID" value="MBW0485095.1"/>
    <property type="molecule type" value="Genomic_DNA"/>
</dbReference>
<keyword evidence="3" id="KW-1185">Reference proteome</keyword>
<feature type="compositionally biased region" description="Basic residues" evidence="1">
    <location>
        <begin position="30"/>
        <end position="43"/>
    </location>
</feature>
<evidence type="ECO:0000313" key="3">
    <source>
        <dbReference type="Proteomes" id="UP000765509"/>
    </source>
</evidence>
<reference evidence="2" key="1">
    <citation type="submission" date="2021-03" db="EMBL/GenBank/DDBJ databases">
        <title>Draft genome sequence of rust myrtle Austropuccinia psidii MF-1, a brazilian biotype.</title>
        <authorList>
            <person name="Quecine M.C."/>
            <person name="Pachon D.M.R."/>
            <person name="Bonatelli M.L."/>
            <person name="Correr F.H."/>
            <person name="Franceschini L.M."/>
            <person name="Leite T.F."/>
            <person name="Margarido G.R.A."/>
            <person name="Almeida C.A."/>
            <person name="Ferrarezi J.A."/>
            <person name="Labate C.A."/>
        </authorList>
    </citation>
    <scope>NUCLEOTIDE SEQUENCE</scope>
    <source>
        <strain evidence="2">MF-1</strain>
    </source>
</reference>
<sequence>MEEIFIPLETQPPGNTPVAPSDTDMQNDKGKRHIERLIPKKKWTPISTQSTRKPEISGSRQGKPALITHTGKIAIINSVSISKGKFPKAVEPKFGQRTVKEPEDLGLEIMVDGRTLREILPMLPFTFQFNRKLKPQDWNDMDKVLKLHKLLKDLFQWRMDKKRFNIGSHWEEPEESFERICLKEIPLRDLT</sequence>
<gene>
    <name evidence="2" type="ORF">O181_024810</name>
</gene>
<name>A0A9Q3H0H3_9BASI</name>
<dbReference type="Proteomes" id="UP000765509">
    <property type="component" value="Unassembled WGS sequence"/>
</dbReference>
<dbReference type="AlphaFoldDB" id="A0A9Q3H0H3"/>
<evidence type="ECO:0000256" key="1">
    <source>
        <dbReference type="SAM" id="MobiDB-lite"/>
    </source>
</evidence>
<comment type="caution">
    <text evidence="2">The sequence shown here is derived from an EMBL/GenBank/DDBJ whole genome shotgun (WGS) entry which is preliminary data.</text>
</comment>
<feature type="region of interest" description="Disordered" evidence="1">
    <location>
        <begin position="1"/>
        <end position="63"/>
    </location>
</feature>
<accession>A0A9Q3H0H3</accession>
<evidence type="ECO:0000313" key="2">
    <source>
        <dbReference type="EMBL" id="MBW0485095.1"/>
    </source>
</evidence>
<protein>
    <submittedName>
        <fullName evidence="2">Uncharacterized protein</fullName>
    </submittedName>
</protein>
<organism evidence="2 3">
    <name type="scientific">Austropuccinia psidii MF-1</name>
    <dbReference type="NCBI Taxonomy" id="1389203"/>
    <lineage>
        <taxon>Eukaryota</taxon>
        <taxon>Fungi</taxon>
        <taxon>Dikarya</taxon>
        <taxon>Basidiomycota</taxon>
        <taxon>Pucciniomycotina</taxon>
        <taxon>Pucciniomycetes</taxon>
        <taxon>Pucciniales</taxon>
        <taxon>Sphaerophragmiaceae</taxon>
        <taxon>Austropuccinia</taxon>
    </lineage>
</organism>